<dbReference type="Pfam" id="PF13568">
    <property type="entry name" value="OMP_b-brl_2"/>
    <property type="match status" value="1"/>
</dbReference>
<keyword evidence="2" id="KW-1133">Transmembrane helix</keyword>
<gene>
    <name evidence="4" type="ORF">H9807_11645</name>
</gene>
<reference evidence="4" key="1">
    <citation type="journal article" date="2021" name="PeerJ">
        <title>Extensive microbial diversity within the chicken gut microbiome revealed by metagenomics and culture.</title>
        <authorList>
            <person name="Gilroy R."/>
            <person name="Ravi A."/>
            <person name="Getino M."/>
            <person name="Pursley I."/>
            <person name="Horton D.L."/>
            <person name="Alikhan N.F."/>
            <person name="Baker D."/>
            <person name="Gharbi K."/>
            <person name="Hall N."/>
            <person name="Watson M."/>
            <person name="Adriaenssens E.M."/>
            <person name="Foster-Nyarko E."/>
            <person name="Jarju S."/>
            <person name="Secka A."/>
            <person name="Antonio M."/>
            <person name="Oren A."/>
            <person name="Chaudhuri R.R."/>
            <person name="La Ragione R."/>
            <person name="Hildebrand F."/>
            <person name="Pallen M.J."/>
        </authorList>
    </citation>
    <scope>NUCLEOTIDE SEQUENCE</scope>
    <source>
        <strain evidence="4">CHK118-2852</strain>
    </source>
</reference>
<protein>
    <submittedName>
        <fullName evidence="4">PorT family protein</fullName>
    </submittedName>
</protein>
<accession>A0A9D2KDL2</accession>
<keyword evidence="2" id="KW-0472">Membrane</keyword>
<comment type="caution">
    <text evidence="4">The sequence shown here is derived from an EMBL/GenBank/DDBJ whole genome shotgun (WGS) entry which is preliminary data.</text>
</comment>
<evidence type="ECO:0000313" key="5">
    <source>
        <dbReference type="Proteomes" id="UP000824108"/>
    </source>
</evidence>
<evidence type="ECO:0000256" key="1">
    <source>
        <dbReference type="SAM" id="MobiDB-lite"/>
    </source>
</evidence>
<feature type="compositionally biased region" description="Basic and acidic residues" evidence="1">
    <location>
        <begin position="169"/>
        <end position="178"/>
    </location>
</feature>
<dbReference type="Proteomes" id="UP000824108">
    <property type="component" value="Unassembled WGS sequence"/>
</dbReference>
<evidence type="ECO:0000313" key="4">
    <source>
        <dbReference type="EMBL" id="HIZ92749.1"/>
    </source>
</evidence>
<feature type="region of interest" description="Disordered" evidence="1">
    <location>
        <begin position="162"/>
        <end position="187"/>
    </location>
</feature>
<organism evidence="4 5">
    <name type="scientific">Candidatus Bacteroides merdavium</name>
    <dbReference type="NCBI Taxonomy" id="2838472"/>
    <lineage>
        <taxon>Bacteria</taxon>
        <taxon>Pseudomonadati</taxon>
        <taxon>Bacteroidota</taxon>
        <taxon>Bacteroidia</taxon>
        <taxon>Bacteroidales</taxon>
        <taxon>Bacteroidaceae</taxon>
        <taxon>Bacteroides</taxon>
    </lineage>
</organism>
<dbReference type="InterPro" id="IPR011250">
    <property type="entry name" value="OMP/PagP_B-barrel"/>
</dbReference>
<name>A0A9D2KDL2_9BACE</name>
<dbReference type="SUPFAM" id="SSF56925">
    <property type="entry name" value="OMPA-like"/>
    <property type="match status" value="1"/>
</dbReference>
<feature type="domain" description="Outer membrane protein beta-barrel" evidence="3">
    <location>
        <begin position="275"/>
        <end position="364"/>
    </location>
</feature>
<dbReference type="InterPro" id="IPR025665">
    <property type="entry name" value="Beta-barrel_OMP_2"/>
</dbReference>
<sequence>MLNDMNDELWLKKIKERLDDCSEPLPPGGWERLQRELDKTVPAMVPRRNRLLVMRRWSIAAAASALVAVATVSLWLLQSPVGQNVRHAEVPVAVQPDEIPQSVPGGEQLALASEVPSRTESRRPVVSLADKVLPKPETTEDIRVEKNEDAFMEMSIVEKPLTEEAAASGEEKKQEVVRRSTPKKTRLDEPRVITRSQKADDGWSFGLSVGNRSGSSDNGDKELIYDAVPGGGLVQGSNINLSATTNGVIAITGEQELTFKDGMPYVLKRADEPVDAKHRQPVSVGFSVRKNLRYGLSVESGLMYTYLHSDLYFGKGYNSKEQKLHYLGIPLRVNWNFVNTRNFSVYLSGGGAVEKCVYGKLGNETQTVKPVQLSVLGALGAQYNLSHRWGLYVEPGVSYYFDDGSKVQTIRKERPCSFTLQAGLRLTY</sequence>
<evidence type="ECO:0000259" key="3">
    <source>
        <dbReference type="Pfam" id="PF13568"/>
    </source>
</evidence>
<proteinExistence type="predicted"/>
<evidence type="ECO:0000256" key="2">
    <source>
        <dbReference type="SAM" id="Phobius"/>
    </source>
</evidence>
<feature type="transmembrane region" description="Helical" evidence="2">
    <location>
        <begin position="57"/>
        <end position="77"/>
    </location>
</feature>
<keyword evidence="2" id="KW-0812">Transmembrane</keyword>
<dbReference type="EMBL" id="DXAV01000095">
    <property type="protein sequence ID" value="HIZ92749.1"/>
    <property type="molecule type" value="Genomic_DNA"/>
</dbReference>
<reference evidence="4" key="2">
    <citation type="submission" date="2021-04" db="EMBL/GenBank/DDBJ databases">
        <authorList>
            <person name="Gilroy R."/>
        </authorList>
    </citation>
    <scope>NUCLEOTIDE SEQUENCE</scope>
    <source>
        <strain evidence="4">CHK118-2852</strain>
    </source>
</reference>
<dbReference type="AlphaFoldDB" id="A0A9D2KDL2"/>